<dbReference type="NCBIfam" id="NF033788">
    <property type="entry name" value="HTH_metalloreg"/>
    <property type="match status" value="1"/>
</dbReference>
<dbReference type="PANTHER" id="PTHR43428">
    <property type="entry name" value="ARSENATE REDUCTASE"/>
    <property type="match status" value="1"/>
</dbReference>
<dbReference type="InterPro" id="IPR036390">
    <property type="entry name" value="WH_DNA-bd_sf"/>
</dbReference>
<name>A0A4Y5YLL4_9GAMM</name>
<gene>
    <name evidence="3" type="ORF">FH971_19595</name>
</gene>
<dbReference type="PROSITE" id="PS50987">
    <property type="entry name" value="HTH_ARSR_2"/>
    <property type="match status" value="1"/>
</dbReference>
<sequence>MPSMKKKSVLFLCTGNSARSQMAEALLRNKAADQFDAFSAGTHPEEVDSRAIDAIARFGADTRGLVSKSVQTFNGRQFDYVITLCEKANTECRSYPGAGKQLAWDFPDPKTRKGNHPFSSTMTELNNRLSMFLLVENKVTSKASNEIAIETKIEDHNQSVPERLTDFDPVTFYKCLTDDIRLKSIMLAHYHGELCVCELMEALNEESQPKVSRNLALLKKAAIISDRKHGQWVFYRINPNLPLWAKSVIAETTENNLGLIMSPLERLDIMQNRPNKVSFCR</sequence>
<dbReference type="InterPro" id="IPR036196">
    <property type="entry name" value="Ptyr_pPase_sf"/>
</dbReference>
<dbReference type="Pfam" id="PF01451">
    <property type="entry name" value="LMWPc"/>
    <property type="match status" value="1"/>
</dbReference>
<evidence type="ECO:0000256" key="1">
    <source>
        <dbReference type="ARBA" id="ARBA00022849"/>
    </source>
</evidence>
<dbReference type="CDD" id="cd16345">
    <property type="entry name" value="LMWP_ArsC"/>
    <property type="match status" value="1"/>
</dbReference>
<dbReference type="NCBIfam" id="NF007528">
    <property type="entry name" value="PRK10141.1"/>
    <property type="match status" value="1"/>
</dbReference>
<dbReference type="SUPFAM" id="SSF46785">
    <property type="entry name" value="Winged helix' DNA-binding domain"/>
    <property type="match status" value="1"/>
</dbReference>
<evidence type="ECO:0000313" key="3">
    <source>
        <dbReference type="EMBL" id="QDE33329.1"/>
    </source>
</evidence>
<proteinExistence type="predicted"/>
<dbReference type="GO" id="GO:0003700">
    <property type="term" value="F:DNA-binding transcription factor activity"/>
    <property type="evidence" value="ECO:0007669"/>
    <property type="project" value="InterPro"/>
</dbReference>
<accession>A0A4Y5YLL4</accession>
<dbReference type="InterPro" id="IPR011991">
    <property type="entry name" value="ArsR-like_HTH"/>
</dbReference>
<dbReference type="Pfam" id="PF01022">
    <property type="entry name" value="HTH_5"/>
    <property type="match status" value="1"/>
</dbReference>
<dbReference type="InterPro" id="IPR001845">
    <property type="entry name" value="HTH_ArsR_DNA-bd_dom"/>
</dbReference>
<dbReference type="SUPFAM" id="SSF52788">
    <property type="entry name" value="Phosphotyrosine protein phosphatases I"/>
    <property type="match status" value="1"/>
</dbReference>
<dbReference type="SMART" id="SM00418">
    <property type="entry name" value="HTH_ARSR"/>
    <property type="match status" value="1"/>
</dbReference>
<dbReference type="AlphaFoldDB" id="A0A4Y5YLL4"/>
<dbReference type="EMBL" id="CP041036">
    <property type="protein sequence ID" value="QDE33329.1"/>
    <property type="molecule type" value="Genomic_DNA"/>
</dbReference>
<dbReference type="Proteomes" id="UP000319809">
    <property type="component" value="Chromosome"/>
</dbReference>
<dbReference type="Gene3D" id="3.40.50.2300">
    <property type="match status" value="1"/>
</dbReference>
<keyword evidence="4" id="KW-1185">Reference proteome</keyword>
<dbReference type="PRINTS" id="PR00778">
    <property type="entry name" value="HTHARSR"/>
</dbReference>
<organism evidence="3 4">
    <name type="scientific">Shewanella polaris</name>
    <dbReference type="NCBI Taxonomy" id="2588449"/>
    <lineage>
        <taxon>Bacteria</taxon>
        <taxon>Pseudomonadati</taxon>
        <taxon>Pseudomonadota</taxon>
        <taxon>Gammaproteobacteria</taxon>
        <taxon>Alteromonadales</taxon>
        <taxon>Shewanellaceae</taxon>
        <taxon>Shewanella</taxon>
    </lineage>
</organism>
<evidence type="ECO:0000313" key="4">
    <source>
        <dbReference type="Proteomes" id="UP000319809"/>
    </source>
</evidence>
<evidence type="ECO:0000259" key="2">
    <source>
        <dbReference type="PROSITE" id="PS50987"/>
    </source>
</evidence>
<protein>
    <submittedName>
        <fullName evidence="3">Metalloregulator ArsR/SmtB family transcription factor</fullName>
    </submittedName>
</protein>
<dbReference type="InterPro" id="IPR023485">
    <property type="entry name" value="Ptyr_pPase"/>
</dbReference>
<dbReference type="KEGG" id="spol:FH971_19595"/>
<dbReference type="GO" id="GO:0046685">
    <property type="term" value="P:response to arsenic-containing substance"/>
    <property type="evidence" value="ECO:0007669"/>
    <property type="project" value="UniProtKB-KW"/>
</dbReference>
<dbReference type="InterPro" id="IPR036388">
    <property type="entry name" value="WH-like_DNA-bd_sf"/>
</dbReference>
<dbReference type="CDD" id="cd00090">
    <property type="entry name" value="HTH_ARSR"/>
    <property type="match status" value="1"/>
</dbReference>
<feature type="domain" description="HTH arsR-type" evidence="2">
    <location>
        <begin position="161"/>
        <end position="256"/>
    </location>
</feature>
<dbReference type="PANTHER" id="PTHR43428:SF1">
    <property type="entry name" value="ARSENATE REDUCTASE"/>
    <property type="match status" value="1"/>
</dbReference>
<reference evidence="3 4" key="1">
    <citation type="submission" date="2019-06" db="EMBL/GenBank/DDBJ databases">
        <title>The genome of Shewanella sp. SM1901.</title>
        <authorList>
            <person name="Cha Q."/>
        </authorList>
    </citation>
    <scope>NUCLEOTIDE SEQUENCE [LARGE SCALE GENOMIC DNA]</scope>
    <source>
        <strain evidence="3 4">SM1901</strain>
    </source>
</reference>
<dbReference type="SMART" id="SM00226">
    <property type="entry name" value="LMWPc"/>
    <property type="match status" value="1"/>
</dbReference>
<dbReference type="Gene3D" id="1.10.10.10">
    <property type="entry name" value="Winged helix-like DNA-binding domain superfamily/Winged helix DNA-binding domain"/>
    <property type="match status" value="1"/>
</dbReference>
<keyword evidence="1" id="KW-0059">Arsenical resistance</keyword>